<feature type="domain" description="PLD phosphodiesterase" evidence="1">
    <location>
        <begin position="360"/>
        <end position="387"/>
    </location>
</feature>
<dbReference type="CDD" id="cd09112">
    <property type="entry name" value="PLDc_CLS_2"/>
    <property type="match status" value="1"/>
</dbReference>
<evidence type="ECO:0000259" key="1">
    <source>
        <dbReference type="PROSITE" id="PS50035"/>
    </source>
</evidence>
<proteinExistence type="predicted"/>
<gene>
    <name evidence="2" type="ORF">HXN33_01575</name>
</gene>
<evidence type="ECO:0000313" key="2">
    <source>
        <dbReference type="EMBL" id="MBF1414246.1"/>
    </source>
</evidence>
<dbReference type="CDD" id="cd09110">
    <property type="entry name" value="PLDc_CLS_1"/>
    <property type="match status" value="1"/>
</dbReference>
<dbReference type="Proteomes" id="UP000757461">
    <property type="component" value="Unassembled WGS sequence"/>
</dbReference>
<dbReference type="InterPro" id="IPR025202">
    <property type="entry name" value="PLD-like_dom"/>
</dbReference>
<dbReference type="PANTHER" id="PTHR21248">
    <property type="entry name" value="CARDIOLIPIN SYNTHASE"/>
    <property type="match status" value="1"/>
</dbReference>
<dbReference type="PANTHER" id="PTHR21248:SF22">
    <property type="entry name" value="PHOSPHOLIPASE D"/>
    <property type="match status" value="1"/>
</dbReference>
<dbReference type="InterPro" id="IPR001736">
    <property type="entry name" value="PLipase_D/transphosphatidylase"/>
</dbReference>
<evidence type="ECO:0000313" key="3">
    <source>
        <dbReference type="Proteomes" id="UP000757461"/>
    </source>
</evidence>
<name>A0A930HWM7_9BACT</name>
<dbReference type="Gene3D" id="3.30.870.10">
    <property type="entry name" value="Endonuclease Chain A"/>
    <property type="match status" value="2"/>
</dbReference>
<dbReference type="GO" id="GO:0030572">
    <property type="term" value="F:phosphatidyltransferase activity"/>
    <property type="evidence" value="ECO:0007669"/>
    <property type="project" value="UniProtKB-ARBA"/>
</dbReference>
<comment type="caution">
    <text evidence="2">The sequence shown here is derived from an EMBL/GenBank/DDBJ whole genome shotgun (WGS) entry which is preliminary data.</text>
</comment>
<dbReference type="SMART" id="SM00155">
    <property type="entry name" value="PLDc"/>
    <property type="match status" value="2"/>
</dbReference>
<accession>A0A930HWM7</accession>
<sequence length="448" mass="51491">MREIKVSFSIRKTITTVMALYSIICPTRLSAQTEAQGSLAERHEMTADRADSLIVNQLRKKGVRFSHNNSVTLLTTGREKFNDLFKAIDQARSSIHLEYFNFRNDSINEELIKHLAAKAKEGVEVRAVFDGFGNASNNRPMKKKNLKSIREKGIQIYEFKPMEFPWLHDIFNRDHRKIVIIDGKVAYTGGMNVADYYINGTKVVGSWHDMHCRIEGDEVNTLQNIFLRMWYLASGQKIHGAKYYRGVSNADYIKGLKQDTCGSVGNKMVGIINREPHTSKDIIRYFYVNAINDAKDSIKLINPYFTLSRALKKALRNAAKRGVKVEILLSVKSDIPLTPDCGFYNAHKLMKEGCIVWLYEKGFHHTKIITVDGQFCTVGSANLNARSLRWDREENAVIIDACTTHELDNLFEAQKKDSFKLTETKWKQWRTPWQRFRGWIAHLLSPFL</sequence>
<reference evidence="2" key="1">
    <citation type="submission" date="2020-04" db="EMBL/GenBank/DDBJ databases">
        <title>Deep metagenomics examines the oral microbiome during advanced dental caries in children, revealing novel taxa and co-occurrences with host molecules.</title>
        <authorList>
            <person name="Baker J.L."/>
            <person name="Morton J.T."/>
            <person name="Dinis M."/>
            <person name="Alvarez R."/>
            <person name="Tran N.C."/>
            <person name="Knight R."/>
            <person name="Edlund A."/>
        </authorList>
    </citation>
    <scope>NUCLEOTIDE SEQUENCE</scope>
    <source>
        <strain evidence="2">JCVI_25_bin.9</strain>
    </source>
</reference>
<protein>
    <submittedName>
        <fullName evidence="2">Cardiolipin synthase</fullName>
    </submittedName>
</protein>
<dbReference type="Pfam" id="PF13091">
    <property type="entry name" value="PLDc_2"/>
    <property type="match status" value="2"/>
</dbReference>
<organism evidence="2 3">
    <name type="scientific">Prevotella histicola</name>
    <dbReference type="NCBI Taxonomy" id="470565"/>
    <lineage>
        <taxon>Bacteria</taxon>
        <taxon>Pseudomonadati</taxon>
        <taxon>Bacteroidota</taxon>
        <taxon>Bacteroidia</taxon>
        <taxon>Bacteroidales</taxon>
        <taxon>Prevotellaceae</taxon>
        <taxon>Prevotella</taxon>
    </lineage>
</organism>
<dbReference type="EMBL" id="JABZSQ010000014">
    <property type="protein sequence ID" value="MBF1414246.1"/>
    <property type="molecule type" value="Genomic_DNA"/>
</dbReference>
<dbReference type="GO" id="GO:0032049">
    <property type="term" value="P:cardiolipin biosynthetic process"/>
    <property type="evidence" value="ECO:0007669"/>
    <property type="project" value="UniProtKB-ARBA"/>
</dbReference>
<dbReference type="PROSITE" id="PS50035">
    <property type="entry name" value="PLD"/>
    <property type="match status" value="2"/>
</dbReference>
<dbReference type="SUPFAM" id="SSF56024">
    <property type="entry name" value="Phospholipase D/nuclease"/>
    <property type="match status" value="2"/>
</dbReference>
<dbReference type="AlphaFoldDB" id="A0A930HWM7"/>
<feature type="domain" description="PLD phosphodiesterase" evidence="1">
    <location>
        <begin position="170"/>
        <end position="197"/>
    </location>
</feature>